<protein>
    <submittedName>
        <fullName evidence="1">Uncharacterized protein</fullName>
    </submittedName>
</protein>
<accession>A0A160TW13</accession>
<proteinExistence type="predicted"/>
<sequence length="48" mass="5162">MPARCIGIRLKIFGVPSFGTVCWLISQGMDCLVSDCLLMLTAGCSPKE</sequence>
<dbReference type="EMBL" id="CZRL01000115">
    <property type="protein sequence ID" value="CUS54991.1"/>
    <property type="molecule type" value="Genomic_DNA"/>
</dbReference>
<gene>
    <name evidence="1" type="ORF">MGWOODY_XGa304</name>
</gene>
<name>A0A160TW13_9ZZZZ</name>
<organism evidence="1">
    <name type="scientific">hydrothermal vent metagenome</name>
    <dbReference type="NCBI Taxonomy" id="652676"/>
    <lineage>
        <taxon>unclassified sequences</taxon>
        <taxon>metagenomes</taxon>
        <taxon>ecological metagenomes</taxon>
    </lineage>
</organism>
<dbReference type="AlphaFoldDB" id="A0A160TW13"/>
<reference evidence="1" key="1">
    <citation type="submission" date="2015-10" db="EMBL/GenBank/DDBJ databases">
        <authorList>
            <person name="Gilbert D.G."/>
        </authorList>
    </citation>
    <scope>NUCLEOTIDE SEQUENCE</scope>
</reference>
<evidence type="ECO:0000313" key="1">
    <source>
        <dbReference type="EMBL" id="CUS54991.1"/>
    </source>
</evidence>